<feature type="domain" description="N-acetyltransferase" evidence="1">
    <location>
        <begin position="29"/>
        <end position="121"/>
    </location>
</feature>
<proteinExistence type="predicted"/>
<dbReference type="Pfam" id="PF13673">
    <property type="entry name" value="Acetyltransf_10"/>
    <property type="match status" value="1"/>
</dbReference>
<reference evidence="2 3" key="1">
    <citation type="journal article" date="2019" name="Int. J. Syst. Evol. Microbiol.">
        <title>The Global Catalogue of Microorganisms (GCM) 10K type strain sequencing project: providing services to taxonomists for standard genome sequencing and annotation.</title>
        <authorList>
            <consortium name="The Broad Institute Genomics Platform"/>
            <consortium name="The Broad Institute Genome Sequencing Center for Infectious Disease"/>
            <person name="Wu L."/>
            <person name="Ma J."/>
        </authorList>
    </citation>
    <scope>NUCLEOTIDE SEQUENCE [LARGE SCALE GENOMIC DNA]</scope>
    <source>
        <strain evidence="2 3">JCM 8736</strain>
    </source>
</reference>
<dbReference type="Proteomes" id="UP001501577">
    <property type="component" value="Unassembled WGS sequence"/>
</dbReference>
<keyword evidence="3" id="KW-1185">Reference proteome</keyword>
<name>A0ABN3Y292_9ENTE</name>
<comment type="caution">
    <text evidence="2">The sequence shown here is derived from an EMBL/GenBank/DDBJ whole genome shotgun (WGS) entry which is preliminary data.</text>
</comment>
<evidence type="ECO:0000313" key="2">
    <source>
        <dbReference type="EMBL" id="GAA3011586.1"/>
    </source>
</evidence>
<dbReference type="Gene3D" id="3.40.630.30">
    <property type="match status" value="1"/>
</dbReference>
<sequence length="157" mass="18043">MIGKMTKRLATIEDLPRVLMLVEDGKKQMEAKRVTQWNKDYPTSDIVKADIQQRTLWLYGQEDEACVTVILEGNTLNICRLVVDSLYQNQGWANFILQDILDYGAIIKQVKQVKIVTNHSNQSMLKLLSTKDFIAKRSFLVEGRESYGSFIEFSHAL</sequence>
<dbReference type="InterPro" id="IPR016181">
    <property type="entry name" value="Acyl_CoA_acyltransferase"/>
</dbReference>
<evidence type="ECO:0000259" key="1">
    <source>
        <dbReference type="Pfam" id="PF13673"/>
    </source>
</evidence>
<evidence type="ECO:0000313" key="3">
    <source>
        <dbReference type="Proteomes" id="UP001501577"/>
    </source>
</evidence>
<dbReference type="EMBL" id="BAAAXQ010000013">
    <property type="protein sequence ID" value="GAA3011586.1"/>
    <property type="molecule type" value="Genomic_DNA"/>
</dbReference>
<dbReference type="InterPro" id="IPR000182">
    <property type="entry name" value="GNAT_dom"/>
</dbReference>
<accession>A0ABN3Y292</accession>
<protein>
    <recommendedName>
        <fullName evidence="1">N-acetyltransferase domain-containing protein</fullName>
    </recommendedName>
</protein>
<dbReference type="SUPFAM" id="SSF55729">
    <property type="entry name" value="Acyl-CoA N-acyltransferases (Nat)"/>
    <property type="match status" value="1"/>
</dbReference>
<gene>
    <name evidence="2" type="ORF">GCM10019998_04820</name>
</gene>
<organism evidence="2 3">
    <name type="scientific">Tetragenococcus solitarius</name>
    <dbReference type="NCBI Taxonomy" id="71453"/>
    <lineage>
        <taxon>Bacteria</taxon>
        <taxon>Bacillati</taxon>
        <taxon>Bacillota</taxon>
        <taxon>Bacilli</taxon>
        <taxon>Lactobacillales</taxon>
        <taxon>Enterococcaceae</taxon>
        <taxon>Tetragenococcus</taxon>
    </lineage>
</organism>